<name>A0A1W1I6U6_9BACT</name>
<protein>
    <submittedName>
        <fullName evidence="1">Putative dimethylaniline monooxygenase</fullName>
    </submittedName>
</protein>
<dbReference type="PRINTS" id="PR00469">
    <property type="entry name" value="PNDRDTASEII"/>
</dbReference>
<sequence>METKRTALLVIGAGPYGIATAAYAKYLGVPVTVVGKTLDFWKTNMPRGMFLRSGPDWHLDARDVATFQAYFKMRGLTPTQVKPVPLDMFLDYASWFMGQYDLTPRPALITHLARSNGTYTATHDDGSQIRADKVVLSLGFAWFKHYPSELENTLPVGSYMHTCDMVDFEFLRGKRVLIVGGRQSAFEWAALIQEKGADEIHVTHRHPTPRFTEPDWSWVQPMVRRTLEDHGWWRRSTSEEKEKIRSDFWAVGRLTLEAWLGPRVHQPHIHIHENTTIAATRTLADGTYEISLEDNTTVQVHHIILATGYAPNMHNVAFLDRTTILQELQTLNGSPMLDTEFQTNLSNLYVTGLAAVQDFGPFFGFTVGCPVAARIIGEAVSQCKLPGQRDTIKGELPRSSWARYMAGGRPASAS</sequence>
<proteinExistence type="predicted"/>
<dbReference type="PANTHER" id="PTHR38663">
    <property type="match status" value="1"/>
</dbReference>
<dbReference type="STRING" id="1325564.NSJP_2538"/>
<dbReference type="PANTHER" id="PTHR38663:SF1">
    <property type="entry name" value="L-ORNITHINE N(5)-MONOOXYGENASE"/>
    <property type="match status" value="1"/>
</dbReference>
<dbReference type="SUPFAM" id="SSF51905">
    <property type="entry name" value="FAD/NAD(P)-binding domain"/>
    <property type="match status" value="1"/>
</dbReference>
<gene>
    <name evidence="1" type="ORF">NSJP_2538</name>
</gene>
<evidence type="ECO:0000313" key="2">
    <source>
        <dbReference type="Proteomes" id="UP000192042"/>
    </source>
</evidence>
<dbReference type="InterPro" id="IPR036188">
    <property type="entry name" value="FAD/NAD-bd_sf"/>
</dbReference>
<dbReference type="KEGG" id="nja:NSJP_2538"/>
<keyword evidence="1" id="KW-0560">Oxidoreductase</keyword>
<accession>A0A1W1I6U6</accession>
<dbReference type="GO" id="GO:0004497">
    <property type="term" value="F:monooxygenase activity"/>
    <property type="evidence" value="ECO:0007669"/>
    <property type="project" value="UniProtKB-KW"/>
</dbReference>
<dbReference type="RefSeq" id="WP_080887045.1">
    <property type="nucleotide sequence ID" value="NZ_LT828648.1"/>
</dbReference>
<dbReference type="Gene3D" id="3.50.50.60">
    <property type="entry name" value="FAD/NAD(P)-binding domain"/>
    <property type="match status" value="1"/>
</dbReference>
<evidence type="ECO:0000313" key="1">
    <source>
        <dbReference type="EMBL" id="SLM48705.1"/>
    </source>
</evidence>
<reference evidence="1 2" key="1">
    <citation type="submission" date="2017-03" db="EMBL/GenBank/DDBJ databases">
        <authorList>
            <person name="Afonso C.L."/>
            <person name="Miller P.J."/>
            <person name="Scott M.A."/>
            <person name="Spackman E."/>
            <person name="Goraichik I."/>
            <person name="Dimitrov K.M."/>
            <person name="Suarez D.L."/>
            <person name="Swayne D.E."/>
        </authorList>
    </citation>
    <scope>NUCLEOTIDE SEQUENCE [LARGE SCALE GENOMIC DNA]</scope>
    <source>
        <strain evidence="1">Genome sequencing of Nitrospira japonica strain NJ11</strain>
    </source>
</reference>
<keyword evidence="1" id="KW-0503">Monooxygenase</keyword>
<dbReference type="PRINTS" id="PR00368">
    <property type="entry name" value="FADPNR"/>
</dbReference>
<dbReference type="EMBL" id="LT828648">
    <property type="protein sequence ID" value="SLM48705.1"/>
    <property type="molecule type" value="Genomic_DNA"/>
</dbReference>
<keyword evidence="2" id="KW-1185">Reference proteome</keyword>
<dbReference type="Pfam" id="PF13738">
    <property type="entry name" value="Pyr_redox_3"/>
    <property type="match status" value="1"/>
</dbReference>
<dbReference type="OrthoDB" id="9778740at2"/>
<dbReference type="AlphaFoldDB" id="A0A1W1I6U6"/>
<dbReference type="Proteomes" id="UP000192042">
    <property type="component" value="Chromosome I"/>
</dbReference>
<organism evidence="1 2">
    <name type="scientific">Nitrospira japonica</name>
    <dbReference type="NCBI Taxonomy" id="1325564"/>
    <lineage>
        <taxon>Bacteria</taxon>
        <taxon>Pseudomonadati</taxon>
        <taxon>Nitrospirota</taxon>
        <taxon>Nitrospiria</taxon>
        <taxon>Nitrospirales</taxon>
        <taxon>Nitrospiraceae</taxon>
        <taxon>Nitrospira</taxon>
    </lineage>
</organism>